<dbReference type="EMBL" id="VSWD01000003">
    <property type="protein sequence ID" value="KAK3105670.1"/>
    <property type="molecule type" value="Genomic_DNA"/>
</dbReference>
<evidence type="ECO:0000313" key="4">
    <source>
        <dbReference type="Proteomes" id="UP001186944"/>
    </source>
</evidence>
<dbReference type="PROSITE" id="PS01186">
    <property type="entry name" value="EGF_2"/>
    <property type="match status" value="1"/>
</dbReference>
<protein>
    <recommendedName>
        <fullName evidence="2">EGF-like domain-containing protein</fullName>
    </recommendedName>
</protein>
<feature type="disulfide bond" evidence="1">
    <location>
        <begin position="79"/>
        <end position="88"/>
    </location>
</feature>
<accession>A0AA88YHI7</accession>
<dbReference type="Proteomes" id="UP001186944">
    <property type="component" value="Unassembled WGS sequence"/>
</dbReference>
<dbReference type="Gene3D" id="2.10.25.10">
    <property type="entry name" value="Laminin"/>
    <property type="match status" value="1"/>
</dbReference>
<keyword evidence="1" id="KW-0245">EGF-like domain</keyword>
<dbReference type="SMART" id="SM00181">
    <property type="entry name" value="EGF"/>
    <property type="match status" value="2"/>
</dbReference>
<proteinExistence type="predicted"/>
<keyword evidence="4" id="KW-1185">Reference proteome</keyword>
<feature type="disulfide bond" evidence="1">
    <location>
        <begin position="61"/>
        <end position="71"/>
    </location>
</feature>
<dbReference type="PANTHER" id="PTHR21301">
    <property type="entry name" value="REVERSE TRANSCRIPTASE"/>
    <property type="match status" value="1"/>
</dbReference>
<comment type="caution">
    <text evidence="3">The sequence shown here is derived from an EMBL/GenBank/DDBJ whole genome shotgun (WGS) entry which is preliminary data.</text>
</comment>
<organism evidence="3 4">
    <name type="scientific">Pinctada imbricata</name>
    <name type="common">Atlantic pearl-oyster</name>
    <name type="synonym">Pinctada martensii</name>
    <dbReference type="NCBI Taxonomy" id="66713"/>
    <lineage>
        <taxon>Eukaryota</taxon>
        <taxon>Metazoa</taxon>
        <taxon>Spiralia</taxon>
        <taxon>Lophotrochozoa</taxon>
        <taxon>Mollusca</taxon>
        <taxon>Bivalvia</taxon>
        <taxon>Autobranchia</taxon>
        <taxon>Pteriomorphia</taxon>
        <taxon>Pterioida</taxon>
        <taxon>Pterioidea</taxon>
        <taxon>Pteriidae</taxon>
        <taxon>Pinctada</taxon>
    </lineage>
</organism>
<dbReference type="InterPro" id="IPR000742">
    <property type="entry name" value="EGF"/>
</dbReference>
<feature type="disulfide bond" evidence="1">
    <location>
        <begin position="41"/>
        <end position="50"/>
    </location>
</feature>
<dbReference type="PROSITE" id="PS00022">
    <property type="entry name" value="EGF_1"/>
    <property type="match status" value="2"/>
</dbReference>
<gene>
    <name evidence="3" type="ORF">FSP39_003027</name>
</gene>
<evidence type="ECO:0000259" key="2">
    <source>
        <dbReference type="PROSITE" id="PS50026"/>
    </source>
</evidence>
<sequence length="354" mass="39666">MKDVSVGAALDTALAFSYYCTNPGYPCLNGGTCQYNGECTCTSGFRGFNCGLDSSTIAATCTIECHNKGICYNGNQCYCTKDYMGPTCQQAYDYAECGATSVKLKAYRPIEFTGEIFTMESMFKCKLQHVQEVQPSIAGYKLYELDVPHESTGPCKLHKTIDKMTGEAHFAVNVSTVHRKGQFGMYDGLKTVSCHYGSRYIDDVLSINNPKFADYLSSIYPSELEVKETTETNNSASYLDIMLSYDTDGHMNTSLYDKRDDFNFSITNFPFLSSNIPSSPAYGVFISQLIRYARASTKYTDFVLRARRLSDKLLSQGYVCDRLTSSLRKFYGRYGELVIHYDVPLSRMVDDILS</sequence>
<dbReference type="PANTHER" id="PTHR21301:SF10">
    <property type="entry name" value="REVERSE TRANSCRIPTASE DOMAIN-CONTAINING PROTEIN"/>
    <property type="match status" value="1"/>
</dbReference>
<feature type="domain" description="EGF-like" evidence="2">
    <location>
        <begin position="16"/>
        <end position="51"/>
    </location>
</feature>
<feature type="domain" description="EGF-like" evidence="2">
    <location>
        <begin position="57"/>
        <end position="89"/>
    </location>
</feature>
<dbReference type="CDD" id="cd00054">
    <property type="entry name" value="EGF_CA"/>
    <property type="match status" value="1"/>
</dbReference>
<comment type="caution">
    <text evidence="1">Lacks conserved residue(s) required for the propagation of feature annotation.</text>
</comment>
<keyword evidence="1" id="KW-1015">Disulfide bond</keyword>
<evidence type="ECO:0000313" key="3">
    <source>
        <dbReference type="EMBL" id="KAK3105670.1"/>
    </source>
</evidence>
<dbReference type="AlphaFoldDB" id="A0AA88YHI7"/>
<name>A0AA88YHI7_PINIB</name>
<dbReference type="PROSITE" id="PS50026">
    <property type="entry name" value="EGF_3"/>
    <property type="match status" value="2"/>
</dbReference>
<evidence type="ECO:0000256" key="1">
    <source>
        <dbReference type="PROSITE-ProRule" id="PRU00076"/>
    </source>
</evidence>
<reference evidence="3" key="1">
    <citation type="submission" date="2019-08" db="EMBL/GenBank/DDBJ databases">
        <title>The improved chromosome-level genome for the pearl oyster Pinctada fucata martensii using PacBio sequencing and Hi-C.</title>
        <authorList>
            <person name="Zheng Z."/>
        </authorList>
    </citation>
    <scope>NUCLEOTIDE SEQUENCE</scope>
    <source>
        <strain evidence="3">ZZ-2019</strain>
        <tissue evidence="3">Adductor muscle</tissue>
    </source>
</reference>